<feature type="domain" description="DUF7000" evidence="1">
    <location>
        <begin position="4"/>
        <end position="159"/>
    </location>
</feature>
<accession>A0A1H7UK07</accession>
<dbReference type="OrthoDB" id="9816011at2"/>
<dbReference type="AlphaFoldDB" id="A0A1H7UK07"/>
<dbReference type="Proteomes" id="UP000321425">
    <property type="component" value="Unassembled WGS sequence"/>
</dbReference>
<dbReference type="RefSeq" id="WP_091488468.1">
    <property type="nucleotide sequence ID" value="NZ_BJUX01000002.1"/>
</dbReference>
<keyword evidence="5" id="KW-1185">Reference proteome</keyword>
<name>A0A1H7UK07_9LACT</name>
<protein>
    <recommendedName>
        <fullName evidence="1">DUF7000 domain-containing protein</fullName>
    </recommendedName>
</protein>
<dbReference type="Proteomes" id="UP000198548">
    <property type="component" value="Unassembled WGS sequence"/>
</dbReference>
<reference evidence="2 5" key="2">
    <citation type="submission" date="2019-07" db="EMBL/GenBank/DDBJ databases">
        <title>Whole genome shotgun sequence of Alkalibacterium putridalgicola NBRC 103243.</title>
        <authorList>
            <person name="Hosoyama A."/>
            <person name="Uohara A."/>
            <person name="Ohji S."/>
            <person name="Ichikawa N."/>
        </authorList>
    </citation>
    <scope>NUCLEOTIDE SEQUENCE [LARGE SCALE GENOMIC DNA]</scope>
    <source>
        <strain evidence="2 5">NBRC 103243</strain>
    </source>
</reference>
<dbReference type="Pfam" id="PF22526">
    <property type="entry name" value="DUF7000"/>
    <property type="match status" value="1"/>
</dbReference>
<evidence type="ECO:0000259" key="1">
    <source>
        <dbReference type="Pfam" id="PF22526"/>
    </source>
</evidence>
<evidence type="ECO:0000313" key="5">
    <source>
        <dbReference type="Proteomes" id="UP000321425"/>
    </source>
</evidence>
<evidence type="ECO:0000313" key="2">
    <source>
        <dbReference type="EMBL" id="GEK88254.1"/>
    </source>
</evidence>
<evidence type="ECO:0000313" key="3">
    <source>
        <dbReference type="EMBL" id="SEL97372.1"/>
    </source>
</evidence>
<gene>
    <name evidence="2" type="ORF">APU01nite_02930</name>
    <name evidence="3" type="ORF">SAMN04488100_11833</name>
</gene>
<dbReference type="InterPro" id="IPR054269">
    <property type="entry name" value="DUF7000"/>
</dbReference>
<dbReference type="EMBL" id="FOBL01000018">
    <property type="protein sequence ID" value="SEL97372.1"/>
    <property type="molecule type" value="Genomic_DNA"/>
</dbReference>
<evidence type="ECO:0000313" key="4">
    <source>
        <dbReference type="Proteomes" id="UP000198548"/>
    </source>
</evidence>
<reference evidence="3 4" key="1">
    <citation type="submission" date="2016-10" db="EMBL/GenBank/DDBJ databases">
        <authorList>
            <person name="de Groot N.N."/>
        </authorList>
    </citation>
    <scope>NUCLEOTIDE SEQUENCE [LARGE SCALE GENOMIC DNA]</scope>
    <source>
        <strain evidence="3 4">DSM 19182</strain>
    </source>
</reference>
<organism evidence="3 4">
    <name type="scientific">Alkalibacterium putridalgicola</name>
    <dbReference type="NCBI Taxonomy" id="426703"/>
    <lineage>
        <taxon>Bacteria</taxon>
        <taxon>Bacillati</taxon>
        <taxon>Bacillota</taxon>
        <taxon>Bacilli</taxon>
        <taxon>Lactobacillales</taxon>
        <taxon>Carnobacteriaceae</taxon>
        <taxon>Alkalibacterium</taxon>
    </lineage>
</organism>
<proteinExistence type="predicted"/>
<dbReference type="EMBL" id="BJUX01000002">
    <property type="protein sequence ID" value="GEK88254.1"/>
    <property type="molecule type" value="Genomic_DNA"/>
</dbReference>
<sequence length="167" mass="19571">MASLNESMIAYGELIKETDLQQAYKGLMQFMKDLRTHLKEKHLEYDVSANLYPGYLDLTFFSFTTELSKKKDLKYMVVFIHEKTEFQIWLSGRNRKVMSAYHEKFKSYKMGDYTLTSDETGMSAIIESSLVEDPDFDQLTELTRQIDTGIDIFIKDIEKKYVSSSQY</sequence>
<dbReference type="STRING" id="426703.SAMN04488100_11833"/>